<organism evidence="2 3">
    <name type="scientific">Virgisporangium ochraceum</name>
    <dbReference type="NCBI Taxonomy" id="65505"/>
    <lineage>
        <taxon>Bacteria</taxon>
        <taxon>Bacillati</taxon>
        <taxon>Actinomycetota</taxon>
        <taxon>Actinomycetes</taxon>
        <taxon>Micromonosporales</taxon>
        <taxon>Micromonosporaceae</taxon>
        <taxon>Virgisporangium</taxon>
    </lineage>
</organism>
<protein>
    <submittedName>
        <fullName evidence="2">Uncharacterized protein</fullName>
    </submittedName>
</protein>
<evidence type="ECO:0000313" key="2">
    <source>
        <dbReference type="EMBL" id="GIJ66646.1"/>
    </source>
</evidence>
<dbReference type="RefSeq" id="WP_203926619.1">
    <property type="nucleotide sequence ID" value="NZ_BOPH01000020.1"/>
</dbReference>
<feature type="transmembrane region" description="Helical" evidence="1">
    <location>
        <begin position="34"/>
        <end position="54"/>
    </location>
</feature>
<evidence type="ECO:0000256" key="1">
    <source>
        <dbReference type="SAM" id="Phobius"/>
    </source>
</evidence>
<keyword evidence="1" id="KW-1133">Transmembrane helix</keyword>
<keyword evidence="1" id="KW-0812">Transmembrane</keyword>
<keyword evidence="1" id="KW-0472">Membrane</keyword>
<dbReference type="Proteomes" id="UP000635606">
    <property type="component" value="Unassembled WGS sequence"/>
</dbReference>
<keyword evidence="3" id="KW-1185">Reference proteome</keyword>
<accession>A0A8J3ZN11</accession>
<gene>
    <name evidence="2" type="ORF">Voc01_015630</name>
</gene>
<evidence type="ECO:0000313" key="3">
    <source>
        <dbReference type="Proteomes" id="UP000635606"/>
    </source>
</evidence>
<feature type="transmembrane region" description="Helical" evidence="1">
    <location>
        <begin position="135"/>
        <end position="154"/>
    </location>
</feature>
<dbReference type="EMBL" id="BOPH01000020">
    <property type="protein sequence ID" value="GIJ66646.1"/>
    <property type="molecule type" value="Genomic_DNA"/>
</dbReference>
<feature type="transmembrane region" description="Helical" evidence="1">
    <location>
        <begin position="9"/>
        <end position="28"/>
    </location>
</feature>
<name>A0A8J3ZN11_9ACTN</name>
<proteinExistence type="predicted"/>
<comment type="caution">
    <text evidence="2">The sequence shown here is derived from an EMBL/GenBank/DDBJ whole genome shotgun (WGS) entry which is preliminary data.</text>
</comment>
<feature type="transmembrane region" description="Helical" evidence="1">
    <location>
        <begin position="111"/>
        <end position="129"/>
    </location>
</feature>
<reference evidence="2" key="1">
    <citation type="submission" date="2021-01" db="EMBL/GenBank/DDBJ databases">
        <title>Whole genome shotgun sequence of Virgisporangium ochraceum NBRC 16418.</title>
        <authorList>
            <person name="Komaki H."/>
            <person name="Tamura T."/>
        </authorList>
    </citation>
    <scope>NUCLEOTIDE SEQUENCE</scope>
    <source>
        <strain evidence="2">NBRC 16418</strain>
    </source>
</reference>
<dbReference type="AlphaFoldDB" id="A0A8J3ZN11"/>
<sequence>MGYALVKAPVWVVGVASGAIWALSMLVLPTVRDVRTAMVVLVGGAVLGTFMAFLTRKQRRRNFTVDGRELTGPERAAVLRAVFDGEHPTDDHVRVAARRFAERFAAPAQRWWIVYVVFGAMTALSAWLAVSESPWWWLAVVGWPVGAWLVVWHTRRQRATVERYLRGPAPERVS</sequence>